<dbReference type="Proteomes" id="UP000244069">
    <property type="component" value="Unassembled WGS sequence"/>
</dbReference>
<dbReference type="InterPro" id="IPR000644">
    <property type="entry name" value="CBS_dom"/>
</dbReference>
<sequence>MSRHLVSDIMRTDIVTLTPATPIRRAVALLVEGEAAAAPVLKEDGGLAGLLTQKDCFRPALHAGYYQDWTGNVADHMTAEVVTVEAGEDVMHAAEMFLDLPHRAFPVLKDKRMVGLLDRADVLAHMVREG</sequence>
<gene>
    <name evidence="4" type="ORF">C8N44_12247</name>
</gene>
<organism evidence="4 5">
    <name type="scientific">Allosediminivita pacifica</name>
    <dbReference type="NCBI Taxonomy" id="1267769"/>
    <lineage>
        <taxon>Bacteria</taxon>
        <taxon>Pseudomonadati</taxon>
        <taxon>Pseudomonadota</taxon>
        <taxon>Alphaproteobacteria</taxon>
        <taxon>Rhodobacterales</taxon>
        <taxon>Paracoccaceae</taxon>
        <taxon>Allosediminivita</taxon>
    </lineage>
</organism>
<feature type="domain" description="CBS" evidence="3">
    <location>
        <begin position="10"/>
        <end position="66"/>
    </location>
</feature>
<evidence type="ECO:0000256" key="1">
    <source>
        <dbReference type="ARBA" id="ARBA00023122"/>
    </source>
</evidence>
<proteinExistence type="predicted"/>
<dbReference type="AlphaFoldDB" id="A0A2T6ANJ1"/>
<dbReference type="SMART" id="SM00116">
    <property type="entry name" value="CBS"/>
    <property type="match status" value="2"/>
</dbReference>
<dbReference type="EMBL" id="QBKN01000022">
    <property type="protein sequence ID" value="PTX45392.1"/>
    <property type="molecule type" value="Genomic_DNA"/>
</dbReference>
<comment type="caution">
    <text evidence="4">The sequence shown here is derived from an EMBL/GenBank/DDBJ whole genome shotgun (WGS) entry which is preliminary data.</text>
</comment>
<keyword evidence="1 2" id="KW-0129">CBS domain</keyword>
<dbReference type="PANTHER" id="PTHR43080:SF2">
    <property type="entry name" value="CBS DOMAIN-CONTAINING PROTEIN"/>
    <property type="match status" value="1"/>
</dbReference>
<feature type="domain" description="CBS" evidence="3">
    <location>
        <begin position="77"/>
        <end position="130"/>
    </location>
</feature>
<name>A0A2T6ANJ1_9RHOB</name>
<protein>
    <submittedName>
        <fullName evidence="4">CBS domain protein</fullName>
    </submittedName>
</protein>
<evidence type="ECO:0000259" key="3">
    <source>
        <dbReference type="PROSITE" id="PS51371"/>
    </source>
</evidence>
<dbReference type="PROSITE" id="PS51371">
    <property type="entry name" value="CBS"/>
    <property type="match status" value="2"/>
</dbReference>
<dbReference type="RefSeq" id="WP_107977843.1">
    <property type="nucleotide sequence ID" value="NZ_BMEZ01000022.1"/>
</dbReference>
<accession>A0A2T6ANJ1</accession>
<dbReference type="Pfam" id="PF00571">
    <property type="entry name" value="CBS"/>
    <property type="match status" value="2"/>
</dbReference>
<reference evidence="4 5" key="1">
    <citation type="submission" date="2018-04" db="EMBL/GenBank/DDBJ databases">
        <title>Genomic Encyclopedia of Archaeal and Bacterial Type Strains, Phase II (KMG-II): from individual species to whole genera.</title>
        <authorList>
            <person name="Goeker M."/>
        </authorList>
    </citation>
    <scope>NUCLEOTIDE SEQUENCE [LARGE SCALE GENOMIC DNA]</scope>
    <source>
        <strain evidence="4 5">DSM 29329</strain>
    </source>
</reference>
<dbReference type="Gene3D" id="3.10.580.10">
    <property type="entry name" value="CBS-domain"/>
    <property type="match status" value="1"/>
</dbReference>
<dbReference type="OrthoDB" id="9783590at2"/>
<dbReference type="InterPro" id="IPR046342">
    <property type="entry name" value="CBS_dom_sf"/>
</dbReference>
<evidence type="ECO:0000313" key="5">
    <source>
        <dbReference type="Proteomes" id="UP000244069"/>
    </source>
</evidence>
<dbReference type="InterPro" id="IPR051257">
    <property type="entry name" value="Diverse_CBS-Domain"/>
</dbReference>
<dbReference type="PANTHER" id="PTHR43080">
    <property type="entry name" value="CBS DOMAIN-CONTAINING PROTEIN CBSX3, MITOCHONDRIAL"/>
    <property type="match status" value="1"/>
</dbReference>
<keyword evidence="5" id="KW-1185">Reference proteome</keyword>
<evidence type="ECO:0000313" key="4">
    <source>
        <dbReference type="EMBL" id="PTX45392.1"/>
    </source>
</evidence>
<evidence type="ECO:0000256" key="2">
    <source>
        <dbReference type="PROSITE-ProRule" id="PRU00703"/>
    </source>
</evidence>
<dbReference type="SUPFAM" id="SSF54631">
    <property type="entry name" value="CBS-domain pair"/>
    <property type="match status" value="1"/>
</dbReference>